<feature type="transmembrane region" description="Helical" evidence="12">
    <location>
        <begin position="58"/>
        <end position="79"/>
    </location>
</feature>
<comment type="caution">
    <text evidence="14">The sequence shown here is derived from an EMBL/GenBank/DDBJ whole genome shotgun (WGS) entry which is preliminary data.</text>
</comment>
<dbReference type="EMBL" id="LJSG01000013">
    <property type="protein sequence ID" value="KPP91606.1"/>
    <property type="molecule type" value="Genomic_DNA"/>
</dbReference>
<reference evidence="13 16" key="2">
    <citation type="submission" date="2016-01" db="EMBL/GenBank/DDBJ databases">
        <authorList>
            <person name="Varghese N."/>
        </authorList>
    </citation>
    <scope>NUCLEOTIDE SEQUENCE [LARGE SCALE GENOMIC DNA]</scope>
    <source>
        <strain evidence="13 16">HL-91</strain>
    </source>
</reference>
<dbReference type="EMBL" id="FBYC01000004">
    <property type="protein sequence ID" value="CUX82835.1"/>
    <property type="molecule type" value="Genomic_DNA"/>
</dbReference>
<evidence type="ECO:0000313" key="13">
    <source>
        <dbReference type="EMBL" id="CUX82835.1"/>
    </source>
</evidence>
<keyword evidence="12" id="KW-0479">Metal-binding</keyword>
<comment type="activity regulation">
    <text evidence="12">Na(+) is not transported, but it plays an essential structural role and its presence is essential for fluoride channel function.</text>
</comment>
<keyword evidence="3" id="KW-0997">Cell inner membrane</keyword>
<evidence type="ECO:0000256" key="4">
    <source>
        <dbReference type="ARBA" id="ARBA00022692"/>
    </source>
</evidence>
<keyword evidence="9 12" id="KW-0407">Ion channel</keyword>
<evidence type="ECO:0000256" key="2">
    <source>
        <dbReference type="ARBA" id="ARBA00022475"/>
    </source>
</evidence>
<dbReference type="AlphaFoldDB" id="A0A0P7YR59"/>
<dbReference type="InterPro" id="IPR003691">
    <property type="entry name" value="FluC"/>
</dbReference>
<proteinExistence type="inferred from homology"/>
<evidence type="ECO:0000256" key="1">
    <source>
        <dbReference type="ARBA" id="ARBA00004651"/>
    </source>
</evidence>
<evidence type="ECO:0000256" key="12">
    <source>
        <dbReference type="HAMAP-Rule" id="MF_00454"/>
    </source>
</evidence>
<gene>
    <name evidence="12 14" type="primary">crcB</name>
    <name evidence="12" type="synonym">fluC</name>
    <name evidence="13" type="ORF">Ga0058931_2612</name>
    <name evidence="14" type="ORF">HLUCCA05_00420</name>
</gene>
<dbReference type="GO" id="GO:0005886">
    <property type="term" value="C:plasma membrane"/>
    <property type="evidence" value="ECO:0007669"/>
    <property type="project" value="UniProtKB-SubCell"/>
</dbReference>
<keyword evidence="6 12" id="KW-0915">Sodium</keyword>
<dbReference type="STRING" id="1666912.Ga0058931_2612"/>
<dbReference type="RefSeq" id="WP_072246703.1">
    <property type="nucleotide sequence ID" value="NZ_FBYC01000004.1"/>
</dbReference>
<sequence length="117" mass="11730">MEPDFGSVLAVLTGGALGGLGRAWLCARLTGARGVAAVNVTGSFAMGLLVAHAAPGSLVWLFAVTGILGAYTTVSSFALNTVQMWQSGAYLWAGINMAGSIVLSVGAVALGFWLGAV</sequence>
<evidence type="ECO:0000313" key="15">
    <source>
        <dbReference type="Proteomes" id="UP000050413"/>
    </source>
</evidence>
<keyword evidence="5 12" id="KW-1133">Transmembrane helix</keyword>
<keyword evidence="12" id="KW-0813">Transport</keyword>
<dbReference type="OrthoDB" id="9806299at2"/>
<feature type="transmembrane region" description="Helical" evidence="12">
    <location>
        <begin position="32"/>
        <end position="52"/>
    </location>
</feature>
<evidence type="ECO:0000313" key="14">
    <source>
        <dbReference type="EMBL" id="KPP91606.1"/>
    </source>
</evidence>
<dbReference type="Proteomes" id="UP000050413">
    <property type="component" value="Unassembled WGS sequence"/>
</dbReference>
<evidence type="ECO:0000256" key="11">
    <source>
        <dbReference type="ARBA" id="ARBA00035585"/>
    </source>
</evidence>
<comment type="similarity">
    <text evidence="10 12">Belongs to the fluoride channel Fluc/FEX (TC 1.A.43) family.</text>
</comment>
<organism evidence="14 15">
    <name type="scientific">Roseibaca calidilacus</name>
    <dbReference type="NCBI Taxonomy" id="1666912"/>
    <lineage>
        <taxon>Bacteria</taxon>
        <taxon>Pseudomonadati</taxon>
        <taxon>Pseudomonadota</taxon>
        <taxon>Alphaproteobacteria</taxon>
        <taxon>Rhodobacterales</taxon>
        <taxon>Paracoccaceae</taxon>
        <taxon>Roseinatronobacter</taxon>
    </lineage>
</organism>
<dbReference type="Pfam" id="PF02537">
    <property type="entry name" value="CRCB"/>
    <property type="match status" value="1"/>
</dbReference>
<evidence type="ECO:0000256" key="5">
    <source>
        <dbReference type="ARBA" id="ARBA00022989"/>
    </source>
</evidence>
<evidence type="ECO:0000256" key="10">
    <source>
        <dbReference type="ARBA" id="ARBA00035120"/>
    </source>
</evidence>
<comment type="function">
    <text evidence="12">Fluoride-specific ion channel. Important for reducing fluoride concentration in the cell, thus reducing its toxicity.</text>
</comment>
<dbReference type="HAMAP" id="MF_00454">
    <property type="entry name" value="FluC"/>
    <property type="match status" value="1"/>
</dbReference>
<dbReference type="GO" id="GO:0140114">
    <property type="term" value="P:cellular detoxification of fluoride"/>
    <property type="evidence" value="ECO:0007669"/>
    <property type="project" value="UniProtKB-UniRule"/>
</dbReference>
<feature type="binding site" evidence="12">
    <location>
        <position position="69"/>
    </location>
    <ligand>
        <name>Na(+)</name>
        <dbReference type="ChEBI" id="CHEBI:29101"/>
        <note>structural</note>
    </ligand>
</feature>
<feature type="binding site" evidence="12">
    <location>
        <position position="72"/>
    </location>
    <ligand>
        <name>Na(+)</name>
        <dbReference type="ChEBI" id="CHEBI:29101"/>
        <note>structural</note>
    </ligand>
</feature>
<name>A0A0P7YR59_9RHOB</name>
<evidence type="ECO:0000256" key="8">
    <source>
        <dbReference type="ARBA" id="ARBA00023136"/>
    </source>
</evidence>
<keyword evidence="16" id="KW-1185">Reference proteome</keyword>
<feature type="transmembrane region" description="Helical" evidence="12">
    <location>
        <begin position="91"/>
        <end position="114"/>
    </location>
</feature>
<evidence type="ECO:0000256" key="7">
    <source>
        <dbReference type="ARBA" id="ARBA00023065"/>
    </source>
</evidence>
<dbReference type="Proteomes" id="UP000182045">
    <property type="component" value="Unassembled WGS sequence"/>
</dbReference>
<accession>A0A0P7YR59</accession>
<dbReference type="GO" id="GO:0062054">
    <property type="term" value="F:fluoride channel activity"/>
    <property type="evidence" value="ECO:0007669"/>
    <property type="project" value="UniProtKB-UniRule"/>
</dbReference>
<evidence type="ECO:0000256" key="6">
    <source>
        <dbReference type="ARBA" id="ARBA00023053"/>
    </source>
</evidence>
<protein>
    <recommendedName>
        <fullName evidence="12">Fluoride-specific ion channel FluC</fullName>
    </recommendedName>
</protein>
<comment type="catalytic activity">
    <reaction evidence="11">
        <text>fluoride(in) = fluoride(out)</text>
        <dbReference type="Rhea" id="RHEA:76159"/>
        <dbReference type="ChEBI" id="CHEBI:17051"/>
    </reaction>
    <physiologicalReaction direction="left-to-right" evidence="11">
        <dbReference type="Rhea" id="RHEA:76160"/>
    </physiologicalReaction>
</comment>
<keyword evidence="7 12" id="KW-0406">Ion transport</keyword>
<reference evidence="14 15" key="1">
    <citation type="submission" date="2015-09" db="EMBL/GenBank/DDBJ databases">
        <title>Identification and resolution of microdiversity through metagenomic sequencing of parallel consortia.</title>
        <authorList>
            <person name="Nelson W.C."/>
            <person name="Romine M.F."/>
            <person name="Lindemann S.R."/>
        </authorList>
    </citation>
    <scope>NUCLEOTIDE SEQUENCE [LARGE SCALE GENOMIC DNA]</scope>
    <source>
        <strain evidence="14">HL-91</strain>
    </source>
</reference>
<keyword evidence="4 12" id="KW-0812">Transmembrane</keyword>
<comment type="subcellular location">
    <subcellularLocation>
        <location evidence="1 12">Cell membrane</location>
        <topology evidence="1 12">Multi-pass membrane protein</topology>
    </subcellularLocation>
</comment>
<evidence type="ECO:0000313" key="16">
    <source>
        <dbReference type="Proteomes" id="UP000182045"/>
    </source>
</evidence>
<evidence type="ECO:0000256" key="3">
    <source>
        <dbReference type="ARBA" id="ARBA00022519"/>
    </source>
</evidence>
<feature type="transmembrane region" description="Helical" evidence="12">
    <location>
        <begin position="6"/>
        <end position="25"/>
    </location>
</feature>
<evidence type="ECO:0000256" key="9">
    <source>
        <dbReference type="ARBA" id="ARBA00023303"/>
    </source>
</evidence>
<keyword evidence="8 12" id="KW-0472">Membrane</keyword>
<dbReference type="GO" id="GO:0046872">
    <property type="term" value="F:metal ion binding"/>
    <property type="evidence" value="ECO:0007669"/>
    <property type="project" value="UniProtKB-KW"/>
</dbReference>
<keyword evidence="2 12" id="KW-1003">Cell membrane</keyword>